<accession>A0A419F5Q8</accession>
<reference evidence="2 3" key="1">
    <citation type="journal article" date="2017" name="ISME J.">
        <title>Energy and carbon metabolisms in a deep terrestrial subsurface fluid microbial community.</title>
        <authorList>
            <person name="Momper L."/>
            <person name="Jungbluth S.P."/>
            <person name="Lee M.D."/>
            <person name="Amend J.P."/>
        </authorList>
    </citation>
    <scope>NUCLEOTIDE SEQUENCE [LARGE SCALE GENOMIC DNA]</scope>
    <source>
        <strain evidence="2">SURF_17</strain>
    </source>
</reference>
<gene>
    <name evidence="2" type="ORF">C4532_03920</name>
</gene>
<evidence type="ECO:0000313" key="2">
    <source>
        <dbReference type="EMBL" id="RJP73820.1"/>
    </source>
</evidence>
<dbReference type="AlphaFoldDB" id="A0A419F5Q8"/>
<sequence length="196" mass="22730">MQHLVLHIGDESLCERRFGGGRPQDQPICQAEYEPVTQCEYEPCCGRHHESYEEPFGEGGPIPPNREGARFASREQALDAVAGEHARGKARREEDFDRIPELAQRWQNSIRKLVKRRVVAQSEHKTNHEHSREEESPSLPGRCNCNRNQNERQDAKIEAAHKRKAWRKEPPPVIEVLERIPEQIRHEEGQEPLRSK</sequence>
<feature type="compositionally biased region" description="Basic and acidic residues" evidence="1">
    <location>
        <begin position="122"/>
        <end position="135"/>
    </location>
</feature>
<evidence type="ECO:0000256" key="1">
    <source>
        <dbReference type="SAM" id="MobiDB-lite"/>
    </source>
</evidence>
<comment type="caution">
    <text evidence="2">The sequence shown here is derived from an EMBL/GenBank/DDBJ whole genome shotgun (WGS) entry which is preliminary data.</text>
</comment>
<feature type="region of interest" description="Disordered" evidence="1">
    <location>
        <begin position="177"/>
        <end position="196"/>
    </location>
</feature>
<name>A0A419F5Q8_9BACT</name>
<feature type="compositionally biased region" description="Basic and acidic residues" evidence="1">
    <location>
        <begin position="67"/>
        <end position="76"/>
    </location>
</feature>
<feature type="region of interest" description="Disordered" evidence="1">
    <location>
        <begin position="120"/>
        <end position="166"/>
    </location>
</feature>
<feature type="compositionally biased region" description="Basic and acidic residues" evidence="1">
    <location>
        <begin position="149"/>
        <end position="160"/>
    </location>
</feature>
<evidence type="ECO:0000313" key="3">
    <source>
        <dbReference type="Proteomes" id="UP000285961"/>
    </source>
</evidence>
<dbReference type="Proteomes" id="UP000285961">
    <property type="component" value="Unassembled WGS sequence"/>
</dbReference>
<protein>
    <submittedName>
        <fullName evidence="2">Uncharacterized protein</fullName>
    </submittedName>
</protein>
<organism evidence="2 3">
    <name type="scientific">Candidatus Abyssobacteria bacterium SURF_17</name>
    <dbReference type="NCBI Taxonomy" id="2093361"/>
    <lineage>
        <taxon>Bacteria</taxon>
        <taxon>Pseudomonadati</taxon>
        <taxon>Candidatus Hydrogenedentota</taxon>
        <taxon>Candidatus Abyssobacteria</taxon>
    </lineage>
</organism>
<proteinExistence type="predicted"/>
<feature type="region of interest" description="Disordered" evidence="1">
    <location>
        <begin position="52"/>
        <end position="76"/>
    </location>
</feature>
<dbReference type="EMBL" id="QZKI01000023">
    <property type="protein sequence ID" value="RJP73820.1"/>
    <property type="molecule type" value="Genomic_DNA"/>
</dbReference>